<protein>
    <recommendedName>
        <fullName evidence="1">DUF7694 domain-containing protein</fullName>
    </recommendedName>
</protein>
<organism evidence="2 3">
    <name type="scientific">Bradyrhizobium elkanii</name>
    <dbReference type="NCBI Taxonomy" id="29448"/>
    <lineage>
        <taxon>Bacteria</taxon>
        <taxon>Pseudomonadati</taxon>
        <taxon>Pseudomonadota</taxon>
        <taxon>Alphaproteobacteria</taxon>
        <taxon>Hyphomicrobiales</taxon>
        <taxon>Nitrobacteraceae</taxon>
        <taxon>Bradyrhizobium</taxon>
    </lineage>
</organism>
<comment type="caution">
    <text evidence="2">The sequence shown here is derived from an EMBL/GenBank/DDBJ whole genome shotgun (WGS) entry which is preliminary data.</text>
</comment>
<evidence type="ECO:0000313" key="3">
    <source>
        <dbReference type="Proteomes" id="UP001565471"/>
    </source>
</evidence>
<evidence type="ECO:0000259" key="1">
    <source>
        <dbReference type="Pfam" id="PF24746"/>
    </source>
</evidence>
<name>A0ABV4F1Y6_BRAEL</name>
<gene>
    <name evidence="2" type="ORF">ABIF29_003812</name>
</gene>
<keyword evidence="3" id="KW-1185">Reference proteome</keyword>
<sequence>MRARLPERLELARVVDYFGPDHGFNGRFILQGPCGSELHVSSRDGDETGWEQVSVSTVRNRSPNWPEMCFVKDLFWDEEERVMQLHPPMSEYVKNDRYCLHLWKPKYAAIPAPPSRLVGIVGMGPEETYLRVKAFTDDLMQRCAEVRSI</sequence>
<proteinExistence type="predicted"/>
<reference evidence="2 3" key="1">
    <citation type="submission" date="2024-07" db="EMBL/GenBank/DDBJ databases">
        <title>Genomic Encyclopedia of Type Strains, Phase V (KMG-V): Genome sequencing to study the core and pangenomes of soil and plant-associated prokaryotes.</title>
        <authorList>
            <person name="Whitman W."/>
        </authorList>
    </citation>
    <scope>NUCLEOTIDE SEQUENCE [LARGE SCALE GENOMIC DNA]</scope>
    <source>
        <strain evidence="2 3">USDA 415</strain>
    </source>
</reference>
<dbReference type="Proteomes" id="UP001565471">
    <property type="component" value="Unassembled WGS sequence"/>
</dbReference>
<dbReference type="Pfam" id="PF24746">
    <property type="entry name" value="DUF7694"/>
    <property type="match status" value="1"/>
</dbReference>
<dbReference type="InterPro" id="IPR056111">
    <property type="entry name" value="DUF7694"/>
</dbReference>
<evidence type="ECO:0000313" key="2">
    <source>
        <dbReference type="EMBL" id="MEY9317013.1"/>
    </source>
</evidence>
<feature type="domain" description="DUF7694" evidence="1">
    <location>
        <begin position="46"/>
        <end position="106"/>
    </location>
</feature>
<dbReference type="EMBL" id="JBGBZA010000002">
    <property type="protein sequence ID" value="MEY9317013.1"/>
    <property type="molecule type" value="Genomic_DNA"/>
</dbReference>
<accession>A0ABV4F1Y6</accession>